<evidence type="ECO:0000313" key="1">
    <source>
        <dbReference type="EMBL" id="CBJ53405.1"/>
    </source>
</evidence>
<reference evidence="1" key="1">
    <citation type="journal article" date="2010" name="BMC Genomics">
        <title>Genomes of three tomato pathogens within the Ralstonia solanacearum species complex reveal significant evolutionary divergence.</title>
        <authorList>
            <person name="Remenant B."/>
            <person name="Coupat-Goutaland B."/>
            <person name="Guidot A."/>
            <person name="Cellier G."/>
            <person name="Wicker E."/>
            <person name="Allen C."/>
            <person name="Fegan M."/>
            <person name="Pruvost O."/>
            <person name="Elbaz M."/>
            <person name="Calteau A."/>
            <person name="Salvignol G."/>
            <person name="Mornico D."/>
            <person name="Mangenot S."/>
            <person name="Barbe V."/>
            <person name="Medigue C."/>
            <person name="Prior P."/>
        </authorList>
    </citation>
    <scope>NUCLEOTIDE SEQUENCE [LARGE SCALE GENOMIC DNA]</scope>
    <source>
        <strain evidence="1">CFBP2957</strain>
        <plasmid evidence="1">RCFBPv3_mp</plasmid>
    </source>
</reference>
<reference evidence="1" key="2">
    <citation type="submission" date="2010-02" db="EMBL/GenBank/DDBJ databases">
        <authorList>
            <person name="Genoscope - CEA"/>
        </authorList>
    </citation>
    <scope>NUCLEOTIDE SEQUENCE</scope>
    <source>
        <strain evidence="1">CFBP2957</strain>
        <plasmid evidence="1">RCFBPv3_mp</plasmid>
    </source>
</reference>
<protein>
    <submittedName>
        <fullName evidence="1">Uncharacterized protein</fullName>
    </submittedName>
</protein>
<dbReference type="EMBL" id="FP885907">
    <property type="protein sequence ID" value="CBJ53405.1"/>
    <property type="molecule type" value="Genomic_DNA"/>
</dbReference>
<dbReference type="AlphaFoldDB" id="D8P3B9"/>
<accession>D8P3B9</accession>
<gene>
    <name evidence="1" type="ORF">RCFBP_mp10618</name>
</gene>
<organism evidence="1">
    <name type="scientific">Ralstonia solanacearum CFBP2957</name>
    <dbReference type="NCBI Taxonomy" id="859656"/>
    <lineage>
        <taxon>Bacteria</taxon>
        <taxon>Pseudomonadati</taxon>
        <taxon>Pseudomonadota</taxon>
        <taxon>Betaproteobacteria</taxon>
        <taxon>Burkholderiales</taxon>
        <taxon>Burkholderiaceae</taxon>
        <taxon>Ralstonia</taxon>
        <taxon>Ralstonia solanacearum species complex</taxon>
    </lineage>
</organism>
<name>D8P3B9_RALSL</name>
<geneLocation type="plasmid" evidence="1">
    <name>RCFBPv3_mp</name>
</geneLocation>
<sequence length="113" mass="12065">MGQPTTQHAYCPFVSQSSGPNPVDNVLVASSKADGSSRDGANYARTSVCSARTGLRRPPSWTTAIRAIAHSLSKSGVLRKTSAVECANSLLMFRHAPERDAGTLQQHPLPFDL</sequence>
<proteinExistence type="predicted"/>
<keyword evidence="1" id="KW-0614">Plasmid</keyword>